<keyword evidence="2" id="KW-1185">Reference proteome</keyword>
<name>A0AAD4T520_9MAGN</name>
<gene>
    <name evidence="1" type="ORF">MKW98_009211</name>
</gene>
<reference evidence="1" key="1">
    <citation type="submission" date="2022-04" db="EMBL/GenBank/DDBJ databases">
        <title>A functionally conserved STORR gene fusion in Papaver species that diverged 16.8 million years ago.</title>
        <authorList>
            <person name="Catania T."/>
        </authorList>
    </citation>
    <scope>NUCLEOTIDE SEQUENCE</scope>
    <source>
        <strain evidence="1">S-188037</strain>
    </source>
</reference>
<organism evidence="1 2">
    <name type="scientific">Papaver atlanticum</name>
    <dbReference type="NCBI Taxonomy" id="357466"/>
    <lineage>
        <taxon>Eukaryota</taxon>
        <taxon>Viridiplantae</taxon>
        <taxon>Streptophyta</taxon>
        <taxon>Embryophyta</taxon>
        <taxon>Tracheophyta</taxon>
        <taxon>Spermatophyta</taxon>
        <taxon>Magnoliopsida</taxon>
        <taxon>Ranunculales</taxon>
        <taxon>Papaveraceae</taxon>
        <taxon>Papaveroideae</taxon>
        <taxon>Papaver</taxon>
    </lineage>
</organism>
<accession>A0AAD4T520</accession>
<comment type="caution">
    <text evidence="1">The sequence shown here is derived from an EMBL/GenBank/DDBJ whole genome shotgun (WGS) entry which is preliminary data.</text>
</comment>
<sequence>HLQFQLGLLFKVRFTDFYLMVKKLQDKILRSFLELEKALVMMVTSSPLVMEFAWTELVVVN</sequence>
<dbReference type="AlphaFoldDB" id="A0AAD4T520"/>
<dbReference type="EMBL" id="JAJJMB010004944">
    <property type="protein sequence ID" value="KAI3941141.1"/>
    <property type="molecule type" value="Genomic_DNA"/>
</dbReference>
<protein>
    <submittedName>
        <fullName evidence="1">Uncharacterized protein</fullName>
    </submittedName>
</protein>
<dbReference type="Proteomes" id="UP001202328">
    <property type="component" value="Unassembled WGS sequence"/>
</dbReference>
<evidence type="ECO:0000313" key="1">
    <source>
        <dbReference type="EMBL" id="KAI3941141.1"/>
    </source>
</evidence>
<evidence type="ECO:0000313" key="2">
    <source>
        <dbReference type="Proteomes" id="UP001202328"/>
    </source>
</evidence>
<proteinExistence type="predicted"/>
<feature type="non-terminal residue" evidence="1">
    <location>
        <position position="61"/>
    </location>
</feature>